<dbReference type="EMBL" id="UYRU01115751">
    <property type="protein sequence ID" value="VDN45289.1"/>
    <property type="molecule type" value="Genomic_DNA"/>
</dbReference>
<proteinExistence type="predicted"/>
<protein>
    <submittedName>
        <fullName evidence="1">Uncharacterized protein</fullName>
    </submittedName>
</protein>
<evidence type="ECO:0000313" key="2">
    <source>
        <dbReference type="Proteomes" id="UP000281553"/>
    </source>
</evidence>
<dbReference type="AlphaFoldDB" id="A0A3P7RWX2"/>
<accession>A0A3P7RWX2</accession>
<evidence type="ECO:0000313" key="1">
    <source>
        <dbReference type="EMBL" id="VDN45289.1"/>
    </source>
</evidence>
<dbReference type="Proteomes" id="UP000281553">
    <property type="component" value="Unassembled WGS sequence"/>
</dbReference>
<keyword evidence="2" id="KW-1185">Reference proteome</keyword>
<name>A0A3P7RWX2_DIBLA</name>
<reference evidence="1 2" key="1">
    <citation type="submission" date="2018-11" db="EMBL/GenBank/DDBJ databases">
        <authorList>
            <consortium name="Pathogen Informatics"/>
        </authorList>
    </citation>
    <scope>NUCLEOTIDE SEQUENCE [LARGE SCALE GENOMIC DNA]</scope>
</reference>
<gene>
    <name evidence="1" type="ORF">DILT_LOCUS19565</name>
</gene>
<sequence>MEELKKFSRFRLHEEKLAMREIEGGVLTLAAAASLAVASTQENDQASNINSQVVLDEEHRDQDPTETSLTPMRNYLTLQILMAIALKPVLESAGLSKKYLETKLRWIVHSALFYTGSLNQLMVVQRAE</sequence>
<organism evidence="1 2">
    <name type="scientific">Dibothriocephalus latus</name>
    <name type="common">Fish tapeworm</name>
    <name type="synonym">Diphyllobothrium latum</name>
    <dbReference type="NCBI Taxonomy" id="60516"/>
    <lineage>
        <taxon>Eukaryota</taxon>
        <taxon>Metazoa</taxon>
        <taxon>Spiralia</taxon>
        <taxon>Lophotrochozoa</taxon>
        <taxon>Platyhelminthes</taxon>
        <taxon>Cestoda</taxon>
        <taxon>Eucestoda</taxon>
        <taxon>Diphyllobothriidea</taxon>
        <taxon>Diphyllobothriidae</taxon>
        <taxon>Dibothriocephalus</taxon>
    </lineage>
</organism>